<evidence type="ECO:0000313" key="3">
    <source>
        <dbReference type="Proteomes" id="UP000480854"/>
    </source>
</evidence>
<sequence>MAHFLVTGGCGFIGSHLADHLIGEGHRVTILDDMSTGRLENKPLLARLVVGDVADPDAVHQAMEGVDGVFHLAAVASVQRSREMWAETHRTNLSGTVTVFEAARSARNGGPVPVVYASSAAVYGDNTATPLREDAATRPLSAYGVDKLGCELHADVAWAIHGVPTTGFRFFNVYGPRQDPSSPYSGVISIFARRVAQGEDVTIFGDGEQVRDFVFVGDVVRFLVKAMERRPQGAEVFNLCTGRPTSLLMLLEVLQELCGRRVRRLHQPARAGDIRVSIGDPSRLRATFGEGCRFGLLQGLSATLTGEMPR</sequence>
<dbReference type="Proteomes" id="UP000480854">
    <property type="component" value="Unassembled WGS sequence"/>
</dbReference>
<proteinExistence type="predicted"/>
<dbReference type="SUPFAM" id="SSF51735">
    <property type="entry name" value="NAD(P)-binding Rossmann-fold domains"/>
    <property type="match status" value="1"/>
</dbReference>
<dbReference type="EMBL" id="QOKW01000003">
    <property type="protein sequence ID" value="KAA0682814.1"/>
    <property type="molecule type" value="Genomic_DNA"/>
</dbReference>
<dbReference type="Gene3D" id="3.40.50.720">
    <property type="entry name" value="NAD(P)-binding Rossmann-like Domain"/>
    <property type="match status" value="1"/>
</dbReference>
<feature type="domain" description="NAD-dependent epimerase/dehydratase" evidence="1">
    <location>
        <begin position="5"/>
        <end position="239"/>
    </location>
</feature>
<dbReference type="RefSeq" id="WP_149467832.1">
    <property type="nucleotide sequence ID" value="NZ_QOKW01000003.1"/>
</dbReference>
<gene>
    <name evidence="2" type="ORF">DS843_05210</name>
</gene>
<comment type="caution">
    <text evidence="2">The sequence shown here is derived from an EMBL/GenBank/DDBJ whole genome shotgun (WGS) entry which is preliminary data.</text>
</comment>
<dbReference type="InterPro" id="IPR050177">
    <property type="entry name" value="Lipid_A_modif_metabolic_enz"/>
</dbReference>
<dbReference type="Gene3D" id="3.90.25.10">
    <property type="entry name" value="UDP-galactose 4-epimerase, domain 1"/>
    <property type="match status" value="1"/>
</dbReference>
<dbReference type="AlphaFoldDB" id="A0A9W7U0A3"/>
<dbReference type="InterPro" id="IPR036291">
    <property type="entry name" value="NAD(P)-bd_dom_sf"/>
</dbReference>
<evidence type="ECO:0000313" key="2">
    <source>
        <dbReference type="EMBL" id="KAA0682814.1"/>
    </source>
</evidence>
<dbReference type="Pfam" id="PF01370">
    <property type="entry name" value="Epimerase"/>
    <property type="match status" value="1"/>
</dbReference>
<dbReference type="PANTHER" id="PTHR43245:SF53">
    <property type="entry name" value="EPIMERASE-RELATED"/>
    <property type="match status" value="1"/>
</dbReference>
<reference evidence="2 3" key="1">
    <citation type="submission" date="2018-07" db="EMBL/GenBank/DDBJ databases">
        <title>Genome sequence of Azospirillum sp. ATCC 49961.</title>
        <authorList>
            <person name="Sant'Anna F.H."/>
            <person name="Baldani J.I."/>
            <person name="Zilli J.E."/>
            <person name="Reis V.M."/>
            <person name="Hartmann A."/>
            <person name="Cruz L."/>
            <person name="de Souza E.M."/>
            <person name="de Oliveira Pedrosa F."/>
            <person name="Passaglia L.M.P."/>
        </authorList>
    </citation>
    <scope>NUCLEOTIDE SEQUENCE [LARGE SCALE GENOMIC DNA]</scope>
    <source>
        <strain evidence="2 3">ATCC 49961</strain>
    </source>
</reference>
<keyword evidence="3" id="KW-1185">Reference proteome</keyword>
<accession>A0A9W7U0A3</accession>
<evidence type="ECO:0000259" key="1">
    <source>
        <dbReference type="Pfam" id="PF01370"/>
    </source>
</evidence>
<dbReference type="OrthoDB" id="9801785at2"/>
<dbReference type="InterPro" id="IPR001509">
    <property type="entry name" value="Epimerase_deHydtase"/>
</dbReference>
<organism evidence="2 3">
    <name type="scientific">Roseomonas genomospecies 6</name>
    <dbReference type="NCBI Taxonomy" id="214106"/>
    <lineage>
        <taxon>Bacteria</taxon>
        <taxon>Pseudomonadati</taxon>
        <taxon>Pseudomonadota</taxon>
        <taxon>Alphaproteobacteria</taxon>
        <taxon>Acetobacterales</taxon>
        <taxon>Roseomonadaceae</taxon>
        <taxon>Roseomonas</taxon>
    </lineage>
</organism>
<protein>
    <submittedName>
        <fullName evidence="2">NAD-dependent epimerase/dehydratase family protein</fullName>
    </submittedName>
</protein>
<dbReference type="PANTHER" id="PTHR43245">
    <property type="entry name" value="BIFUNCTIONAL POLYMYXIN RESISTANCE PROTEIN ARNA"/>
    <property type="match status" value="1"/>
</dbReference>
<name>A0A9W7U0A3_9PROT</name>